<keyword evidence="3" id="KW-1185">Reference proteome</keyword>
<dbReference type="AlphaFoldDB" id="A0AAN6XJV5"/>
<name>A0AAN6XJV5_9PEZI</name>
<feature type="region of interest" description="Disordered" evidence="1">
    <location>
        <begin position="136"/>
        <end position="205"/>
    </location>
</feature>
<comment type="caution">
    <text evidence="2">The sequence shown here is derived from an EMBL/GenBank/DDBJ whole genome shotgun (WGS) entry which is preliminary data.</text>
</comment>
<reference evidence="2" key="1">
    <citation type="journal article" date="2023" name="Mol. Phylogenet. Evol.">
        <title>Genome-scale phylogeny and comparative genomics of the fungal order Sordariales.</title>
        <authorList>
            <person name="Hensen N."/>
            <person name="Bonometti L."/>
            <person name="Westerberg I."/>
            <person name="Brannstrom I.O."/>
            <person name="Guillou S."/>
            <person name="Cros-Aarteil S."/>
            <person name="Calhoun S."/>
            <person name="Haridas S."/>
            <person name="Kuo A."/>
            <person name="Mondo S."/>
            <person name="Pangilinan J."/>
            <person name="Riley R."/>
            <person name="LaButti K."/>
            <person name="Andreopoulos B."/>
            <person name="Lipzen A."/>
            <person name="Chen C."/>
            <person name="Yan M."/>
            <person name="Daum C."/>
            <person name="Ng V."/>
            <person name="Clum A."/>
            <person name="Steindorff A."/>
            <person name="Ohm R.A."/>
            <person name="Martin F."/>
            <person name="Silar P."/>
            <person name="Natvig D.O."/>
            <person name="Lalanne C."/>
            <person name="Gautier V."/>
            <person name="Ament-Velasquez S.L."/>
            <person name="Kruys A."/>
            <person name="Hutchinson M.I."/>
            <person name="Powell A.J."/>
            <person name="Barry K."/>
            <person name="Miller A.N."/>
            <person name="Grigoriev I.V."/>
            <person name="Debuchy R."/>
            <person name="Gladieux P."/>
            <person name="Hiltunen Thoren M."/>
            <person name="Johannesson H."/>
        </authorList>
    </citation>
    <scope>NUCLEOTIDE SEQUENCE</scope>
    <source>
        <strain evidence="2">CBS 315.58</strain>
    </source>
</reference>
<organism evidence="2 3">
    <name type="scientific">Triangularia verruculosa</name>
    <dbReference type="NCBI Taxonomy" id="2587418"/>
    <lineage>
        <taxon>Eukaryota</taxon>
        <taxon>Fungi</taxon>
        <taxon>Dikarya</taxon>
        <taxon>Ascomycota</taxon>
        <taxon>Pezizomycotina</taxon>
        <taxon>Sordariomycetes</taxon>
        <taxon>Sordariomycetidae</taxon>
        <taxon>Sordariales</taxon>
        <taxon>Podosporaceae</taxon>
        <taxon>Triangularia</taxon>
    </lineage>
</organism>
<accession>A0AAN6XJV5</accession>
<dbReference type="EMBL" id="MU863900">
    <property type="protein sequence ID" value="KAK4202128.1"/>
    <property type="molecule type" value="Genomic_DNA"/>
</dbReference>
<feature type="compositionally biased region" description="Basic and acidic residues" evidence="1">
    <location>
        <begin position="144"/>
        <end position="178"/>
    </location>
</feature>
<evidence type="ECO:0000256" key="1">
    <source>
        <dbReference type="SAM" id="MobiDB-lite"/>
    </source>
</evidence>
<evidence type="ECO:0000313" key="3">
    <source>
        <dbReference type="Proteomes" id="UP001303160"/>
    </source>
</evidence>
<proteinExistence type="predicted"/>
<reference evidence="2" key="2">
    <citation type="submission" date="2023-05" db="EMBL/GenBank/DDBJ databases">
        <authorList>
            <consortium name="Lawrence Berkeley National Laboratory"/>
            <person name="Steindorff A."/>
            <person name="Hensen N."/>
            <person name="Bonometti L."/>
            <person name="Westerberg I."/>
            <person name="Brannstrom I.O."/>
            <person name="Guillou S."/>
            <person name="Cros-Aarteil S."/>
            <person name="Calhoun S."/>
            <person name="Haridas S."/>
            <person name="Kuo A."/>
            <person name="Mondo S."/>
            <person name="Pangilinan J."/>
            <person name="Riley R."/>
            <person name="Labutti K."/>
            <person name="Andreopoulos B."/>
            <person name="Lipzen A."/>
            <person name="Chen C."/>
            <person name="Yanf M."/>
            <person name="Daum C."/>
            <person name="Ng V."/>
            <person name="Clum A."/>
            <person name="Ohm R."/>
            <person name="Martin F."/>
            <person name="Silar P."/>
            <person name="Natvig D."/>
            <person name="Lalanne C."/>
            <person name="Gautier V."/>
            <person name="Ament-Velasquez S.L."/>
            <person name="Kruys A."/>
            <person name="Hutchinson M.I."/>
            <person name="Powell A.J."/>
            <person name="Barry K."/>
            <person name="Miller A.N."/>
            <person name="Grigoriev I.V."/>
            <person name="Debuchy R."/>
            <person name="Gladieux P."/>
            <person name="Thoren M.H."/>
            <person name="Johannesson H."/>
        </authorList>
    </citation>
    <scope>NUCLEOTIDE SEQUENCE</scope>
    <source>
        <strain evidence="2">CBS 315.58</strain>
    </source>
</reference>
<protein>
    <submittedName>
        <fullName evidence="2">Uncharacterized protein</fullName>
    </submittedName>
</protein>
<evidence type="ECO:0000313" key="2">
    <source>
        <dbReference type="EMBL" id="KAK4202128.1"/>
    </source>
</evidence>
<sequence>MGLRFYSSDYHLHIPFPAGGSGIEDSIPDLDSLPKACSSSTRYFRKHNIDTEHNPKAKHPRRPFKWSTRRLHTTHQKAYEHWLWSSNYYWAHRDPSKQAPLRIQPHQIRAIVGSKAIGPKRAGVEPFVRTWAKRDLAKRRRQHEQRSCKDLADAGLDDHENQEVQLPFERERDRSERRQQRRRPPSLERQDAFRDDETSKRRRESMRRGGLYLEFSVCDTRDIREKYEVDDKIRLVGYEQAMYEKQQYEAAARGEVPSQQATENTGFEGVNLESWLRHEQELIQLCRSRFRVDIRHSRARAQERSTCDVLLLSTHDQYEKEWELIEGSLFRGKTMEVTEDDGLGPWIFVSPNP</sequence>
<dbReference type="Proteomes" id="UP001303160">
    <property type="component" value="Unassembled WGS sequence"/>
</dbReference>
<gene>
    <name evidence="2" type="ORF">QBC40DRAFT_277009</name>
</gene>
<feature type="compositionally biased region" description="Basic and acidic residues" evidence="1">
    <location>
        <begin position="185"/>
        <end position="199"/>
    </location>
</feature>